<dbReference type="GeneID" id="89335508"/>
<dbReference type="RefSeq" id="WP_338602347.1">
    <property type="nucleotide sequence ID" value="NZ_CP146016.1"/>
</dbReference>
<protein>
    <submittedName>
        <fullName evidence="1">RNA helicase</fullName>
    </submittedName>
</protein>
<proteinExistence type="predicted"/>
<keyword evidence="1" id="KW-0378">Hydrolase</keyword>
<name>A0AAX4L2Q9_9CREN</name>
<dbReference type="Gene3D" id="3.40.50.300">
    <property type="entry name" value="P-loop containing nucleotide triphosphate hydrolases"/>
    <property type="match status" value="1"/>
</dbReference>
<dbReference type="InterPro" id="IPR027417">
    <property type="entry name" value="P-loop_NTPase"/>
</dbReference>
<evidence type="ECO:0000313" key="2">
    <source>
        <dbReference type="Proteomes" id="UP001432202"/>
    </source>
</evidence>
<dbReference type="SUPFAM" id="SSF52540">
    <property type="entry name" value="P-loop containing nucleoside triphosphate hydrolases"/>
    <property type="match status" value="1"/>
</dbReference>
<organism evidence="1 2">
    <name type="scientific">Sulfolobus tengchongensis</name>
    <dbReference type="NCBI Taxonomy" id="207809"/>
    <lineage>
        <taxon>Archaea</taxon>
        <taxon>Thermoproteota</taxon>
        <taxon>Thermoprotei</taxon>
        <taxon>Sulfolobales</taxon>
        <taxon>Sulfolobaceae</taxon>
        <taxon>Sulfolobus</taxon>
    </lineage>
</organism>
<keyword evidence="1" id="KW-0347">Helicase</keyword>
<sequence length="500" mass="57687">MLRKGISKVLEILNCKETEREISGKKFSTCDDVNFILNFPTVYGKTELALILANYLSNHVTNNFVRVSHVVPNIVERGDEKEILSTRVQLKFSKFFFNLYDSSISDPSSELLKFSILTSIVIFDEYQLMPDLGLVASAHELAKAGVTTIFSTSTPSTLFEEEIIRRFRNYGKRMVVVSIVNKYGQGIQGRECVKKEEGYYNCKLGGVSYETVEVIDDNFKVPDLEYELTKDDILEIINKINDRVLVFLNSEDKAVEIYEKLKKKEENVCIFTSLRFIENFDNCKVLITTKLLDVNYPYVISEIAPLPLIVERAGRALRFWKEGEEGKLYVWISKVNYDSLTERTYNLLSNIKICLRHPFGCYNKEGYANKMVLKPSIDEGLIRKLSGINHLMDRRDLEKAFEALADFVMADLLISDRIVSVTPEFLYENKRKLLEYGNECVKVYFRKGNEIIEKCSRIAYDWLENGGILRFKRSLAKGYKSEIEEDGEKLVFLAFKVKNE</sequence>
<keyword evidence="1" id="KW-0547">Nucleotide-binding</keyword>
<evidence type="ECO:0000313" key="1">
    <source>
        <dbReference type="EMBL" id="WWQ60880.1"/>
    </source>
</evidence>
<keyword evidence="1" id="KW-0067">ATP-binding</keyword>
<dbReference type="Proteomes" id="UP001432202">
    <property type="component" value="Chromosome"/>
</dbReference>
<dbReference type="GO" id="GO:0004386">
    <property type="term" value="F:helicase activity"/>
    <property type="evidence" value="ECO:0007669"/>
    <property type="project" value="UniProtKB-KW"/>
</dbReference>
<dbReference type="EMBL" id="CP146016">
    <property type="protein sequence ID" value="WWQ60880.1"/>
    <property type="molecule type" value="Genomic_DNA"/>
</dbReference>
<reference evidence="1 2" key="1">
    <citation type="submission" date="2024-02" db="EMBL/GenBank/DDBJ databases">
        <title>STSV induces naive adaptation in Sulfolobus.</title>
        <authorList>
            <person name="Xiang X."/>
            <person name="Song M."/>
        </authorList>
    </citation>
    <scope>NUCLEOTIDE SEQUENCE [LARGE SCALE GENOMIC DNA]</scope>
    <source>
        <strain evidence="1 2">RT2</strain>
    </source>
</reference>
<accession>A0AAX4L2Q9</accession>
<gene>
    <name evidence="1" type="ORF">V6M85_02025</name>
</gene>
<keyword evidence="2" id="KW-1185">Reference proteome</keyword>
<dbReference type="AlphaFoldDB" id="A0AAX4L2Q9"/>